<feature type="compositionally biased region" description="Polar residues" evidence="14">
    <location>
        <begin position="545"/>
        <end position="555"/>
    </location>
</feature>
<dbReference type="PROSITE" id="PS50304">
    <property type="entry name" value="TUDOR"/>
    <property type="match status" value="2"/>
</dbReference>
<evidence type="ECO:0000256" key="13">
    <source>
        <dbReference type="PROSITE-ProRule" id="PRU00723"/>
    </source>
</evidence>
<keyword evidence="20" id="KW-1185">Reference proteome</keyword>
<dbReference type="InterPro" id="IPR014001">
    <property type="entry name" value="Helicase_ATP-bd"/>
</dbReference>
<evidence type="ECO:0000256" key="7">
    <source>
        <dbReference type="ARBA" id="ARBA00022806"/>
    </source>
</evidence>
<dbReference type="GO" id="GO:0005524">
    <property type="term" value="F:ATP binding"/>
    <property type="evidence" value="ECO:0007669"/>
    <property type="project" value="UniProtKB-KW"/>
</dbReference>
<evidence type="ECO:0000256" key="12">
    <source>
        <dbReference type="ARBA" id="ARBA00047984"/>
    </source>
</evidence>
<evidence type="ECO:0000256" key="4">
    <source>
        <dbReference type="ARBA" id="ARBA00022741"/>
    </source>
</evidence>
<dbReference type="OMA" id="PAYEESC"/>
<keyword evidence="5" id="KW-0221">Differentiation</keyword>
<dbReference type="PROSITE" id="PS51203">
    <property type="entry name" value="CS"/>
    <property type="match status" value="1"/>
</dbReference>
<dbReference type="InterPro" id="IPR035437">
    <property type="entry name" value="SNase_OB-fold_sf"/>
</dbReference>
<feature type="compositionally biased region" description="Polar residues" evidence="14">
    <location>
        <begin position="2047"/>
        <end position="2059"/>
    </location>
</feature>
<dbReference type="Gene3D" id="2.60.40.790">
    <property type="match status" value="1"/>
</dbReference>
<dbReference type="GO" id="GO:0031047">
    <property type="term" value="P:regulatory ncRNA-mediated gene silencing"/>
    <property type="evidence" value="ECO:0007669"/>
    <property type="project" value="UniProtKB-KW"/>
</dbReference>
<feature type="region of interest" description="Disordered" evidence="14">
    <location>
        <begin position="536"/>
        <end position="588"/>
    </location>
</feature>
<keyword evidence="7" id="KW-0347">Helicase</keyword>
<dbReference type="PROSITE" id="PS51192">
    <property type="entry name" value="HELICASE_ATP_BIND_1"/>
    <property type="match status" value="1"/>
</dbReference>
<dbReference type="InterPro" id="IPR008978">
    <property type="entry name" value="HSP20-like_chaperone"/>
</dbReference>
<feature type="domain" description="C3H1-type" evidence="15">
    <location>
        <begin position="1097"/>
        <end position="1125"/>
    </location>
</feature>
<protein>
    <recommendedName>
        <fullName evidence="1">RNA helicase</fullName>
        <ecNumber evidence="1">3.6.4.13</ecNumber>
    </recommendedName>
</protein>
<comment type="catalytic activity">
    <reaction evidence="12">
        <text>ATP + H2O = ADP + phosphate + H(+)</text>
        <dbReference type="Rhea" id="RHEA:13065"/>
        <dbReference type="ChEBI" id="CHEBI:15377"/>
        <dbReference type="ChEBI" id="CHEBI:15378"/>
        <dbReference type="ChEBI" id="CHEBI:30616"/>
        <dbReference type="ChEBI" id="CHEBI:43474"/>
        <dbReference type="ChEBI" id="CHEBI:456216"/>
        <dbReference type="EC" id="3.6.4.13"/>
    </reaction>
</comment>
<keyword evidence="2" id="KW-0217">Developmental protein</keyword>
<dbReference type="PROSITE" id="PS50103">
    <property type="entry name" value="ZF_C3H1"/>
    <property type="match status" value="1"/>
</dbReference>
<dbReference type="GO" id="GO:0051321">
    <property type="term" value="P:meiotic cell cycle"/>
    <property type="evidence" value="ECO:0007669"/>
    <property type="project" value="UniProtKB-KW"/>
</dbReference>
<dbReference type="RefSeq" id="XP_055890736.1">
    <property type="nucleotide sequence ID" value="XM_056034761.1"/>
</dbReference>
<evidence type="ECO:0000313" key="21">
    <source>
        <dbReference type="RefSeq" id="XP_055890736.1"/>
    </source>
</evidence>
<keyword evidence="10" id="KW-0943">RNA-mediated gene silencing</keyword>
<evidence type="ECO:0000256" key="5">
    <source>
        <dbReference type="ARBA" id="ARBA00022782"/>
    </source>
</evidence>
<dbReference type="InterPro" id="IPR016024">
    <property type="entry name" value="ARM-type_fold"/>
</dbReference>
<dbReference type="InterPro" id="IPR000571">
    <property type="entry name" value="Znf_CCCH"/>
</dbReference>
<evidence type="ECO:0000256" key="6">
    <source>
        <dbReference type="ARBA" id="ARBA00022801"/>
    </source>
</evidence>
<evidence type="ECO:0000256" key="3">
    <source>
        <dbReference type="ARBA" id="ARBA00022737"/>
    </source>
</evidence>
<dbReference type="SUPFAM" id="SSF52540">
    <property type="entry name" value="P-loop containing nucleoside triphosphate hydrolases"/>
    <property type="match status" value="1"/>
</dbReference>
<keyword evidence="11" id="KW-0469">Meiosis</keyword>
<evidence type="ECO:0000313" key="20">
    <source>
        <dbReference type="Proteomes" id="UP001165740"/>
    </source>
</evidence>
<evidence type="ECO:0000259" key="16">
    <source>
        <dbReference type="PROSITE" id="PS50304"/>
    </source>
</evidence>
<dbReference type="Pfam" id="PF00270">
    <property type="entry name" value="DEAD"/>
    <property type="match status" value="1"/>
</dbReference>
<keyword evidence="13" id="KW-0863">Zinc-finger</keyword>
<dbReference type="InterPro" id="IPR011545">
    <property type="entry name" value="DEAD/DEAH_box_helicase_dom"/>
</dbReference>
<feature type="region of interest" description="Disordered" evidence="14">
    <location>
        <begin position="2037"/>
        <end position="2099"/>
    </location>
</feature>
<keyword evidence="13" id="KW-0479">Metal-binding</keyword>
<dbReference type="GO" id="GO:0003676">
    <property type="term" value="F:nucleic acid binding"/>
    <property type="evidence" value="ECO:0007669"/>
    <property type="project" value="InterPro"/>
</dbReference>
<accession>A0A9W3AU31</accession>
<dbReference type="CDD" id="cd20435">
    <property type="entry name" value="Tudor_TDRD12_rpt2"/>
    <property type="match status" value="1"/>
</dbReference>
<evidence type="ECO:0000259" key="15">
    <source>
        <dbReference type="PROSITE" id="PS50103"/>
    </source>
</evidence>
<feature type="region of interest" description="Disordered" evidence="14">
    <location>
        <begin position="463"/>
        <end position="489"/>
    </location>
</feature>
<sequence length="2099" mass="238185">MLHCNRKHNKRPSTLDSTDHQCAESEFALNQVKCTNTNHLIKMEKHIKKIQILKVIHPGNFLVKILTNEDEDAVTFSMFVREMTSCLNELQSIGITSYRPAEKDICAALGDDGIWYRVRLTSRVTDHSFMCSKIDDISEFLCNSHRLMTLPRKFLEYPQQVLKCCLWDVHPITMTMELGEKGYQAKQRACEEWDEAATHFMIDQISNSIGCRAEIMKEDCDSVLHLKLYFITTDEEIYFNQKLLEEGYAISLPDPSITFTDLPPLISESAETQQPLDRYQKLLNRNNSSSGQRDNCERVVMDTFRTFGNSPESSIKCTSTPRKFDISPQLPGSVRIQSLLDIGSPPALVRCELSPQHKVSVNGHFSTDKQVAGKGRGLASIFSEKTLDSPSYGQSRSTFVARPVSPQQQFDKGLNFLSEGESFITSNGHDKRDLLACDHDRSLLNPSHPELQFDTKHILQSSVSSSSSGEKSLTNIHSSSMSQQRSNFAPKLTSSEMQFGDRCTLNSSEKSSSLSNDQSVINLKVSDPNYCKSWVESSPIPESPSLDQTQRLQACSPSSSSSSSYLLSTTDTQYKSQGARPKQPKSSSNRLLEMLVKKHNGNDQTPSLNSSCEREDLLKGILETGPQVSSSSSPSKEYPEQSVDLMTVRQDQPISRPFLGVVAHGIGLVPMAIDLADSHFHEDVKKVLIENFDLNTATGIMPFVWKASLGLRHVVGVSPSWMEMCLSYLPGLLTKLLDPLDYKDLPPGIGPRALILAPSCMKVRDISDKVEEFLTTFPSNVYQIRKIVLYAGGCEESEQVQTALLKGCDLLISTPSSMLRMLEANSTSCKRLCHVILDDANILSARYPTQVEDIMTRFKLVFSEREKKTIPAQIMIFAKEWDQNMNLFVKKYTLEPYIVISSKLEAAVYGDVHQVVLMSLSTKKLMTFCSVIDNLTSTLERVVTFTSDLSEAIELSKAAKSRGAYCLLIHEDLSFDEKNEAREQWLRSSHSKQFLVLVCTDQCYEDLAITNATRVIHYGLPNSKTKFGNRLACMLDYFRDRTSAKEPALQPISQIIVTEEFPDRAVSLKGILDRCGSEKNIKFDNFIAGHLSNLEKDPDKELCPFLKSFGKCVYPTTCKCRHILLPDQDSKSGLHCHNTLPSSGEIKIKIINVKNTSRYYCHLVEHRSYLDAVRTDLRIQYQKLVLDMLMYYSKESNHAPFVPDTFSDELCTLQDKDQNYYRVKVLEIDLKSRYRHQYKVWLVDDGREEKVTLDQLMKLPQELAEIPFQAVEVILCNIKPMDDDFEWTVEADTFVDELINGKQLIGQIMMSMGSTLWLSPLVHQIQVDGVGAVNDVSIRSSLKEKHFAQTNPEHMKSLYGMCRGQLQIPEHLLVRYFDYCLQCELKQEVLTSECTPVALAFVDTPSNFYVQRWETLDQLSELEEQMEETKSQWIKSESSKETFHLEVGSVCLVQSTDNQWYRCTVTAQCHVDLWEVFMLDYGDCEQVSRERLRPMPRYLAHLPCQAIHCRLAYVEPIETSWSSTARDILCDIAYYLNETKKKLFIKVIDSSMTGSAINYAVDLYSTNYKDTSLCEELVWRRQAVCTGQDIEPLFASPDEQSMESFVDILDNVPYFCARLYLGQGDVGLQSLELENILSYRHPGWDSSIEESCVIANLVKCIGYISNVDAHGKVVSSLTACCRDSEILCEMALEENLEFHLIYCLEQVSQPDIQCQTAEALASLVTVSRFLEHILQTGLLIETLLHFFERCSNKTVDTKIIKLLSQAATLIIETAPADSLSEKLMTPDLMQLLCCQIRMSEGESSQEPWFQLLAAVSTQAHSQGDNHGLLSVLMRKVHLDMLLQLLTQLSNVKCQYYLLKVFQQLVLVSRKYKLKLQTKNLFLMLDNLLDKDLESPAVEVCRELRSELNLKLPKPEALSGLPVQKCTDQQKIVSPEVRWSQTCSSLLLKFIVKQAQPQDFTITEDKIVCRVETEDTLYSLDWDLYGQLIPQRSNIVTQKSIAYVKLVKRDKGRWSRLLKSKKKPPTLIIDFDQIQNSDEEDDELDDPNQITFQQPKTSGFTEKLSVDVHERRPSLSSESESDDVSSNEFSDHEFEYDSSS</sequence>
<evidence type="ECO:0000256" key="14">
    <source>
        <dbReference type="SAM" id="MobiDB-lite"/>
    </source>
</evidence>
<dbReference type="Gene3D" id="2.30.30.140">
    <property type="match status" value="2"/>
</dbReference>
<feature type="domain" description="Helicase C-terminal" evidence="18">
    <location>
        <begin position="931"/>
        <end position="1087"/>
    </location>
</feature>
<dbReference type="InterPro" id="IPR002999">
    <property type="entry name" value="Tudor"/>
</dbReference>
<feature type="compositionally biased region" description="Basic and acidic residues" evidence="14">
    <location>
        <begin position="2063"/>
        <end position="2072"/>
    </location>
</feature>
<reference evidence="21" key="1">
    <citation type="submission" date="2025-08" db="UniProtKB">
        <authorList>
            <consortium name="RefSeq"/>
        </authorList>
    </citation>
    <scope>IDENTIFICATION</scope>
</reference>
<feature type="domain" description="Tudor" evidence="16">
    <location>
        <begin position="1444"/>
        <end position="1502"/>
    </location>
</feature>
<evidence type="ECO:0000256" key="9">
    <source>
        <dbReference type="ARBA" id="ARBA00022871"/>
    </source>
</evidence>
<dbReference type="OrthoDB" id="249932at2759"/>
<organism evidence="20 21">
    <name type="scientific">Biomphalaria glabrata</name>
    <name type="common">Bloodfluke planorb</name>
    <name type="synonym">Freshwater snail</name>
    <dbReference type="NCBI Taxonomy" id="6526"/>
    <lineage>
        <taxon>Eukaryota</taxon>
        <taxon>Metazoa</taxon>
        <taxon>Spiralia</taxon>
        <taxon>Lophotrochozoa</taxon>
        <taxon>Mollusca</taxon>
        <taxon>Gastropoda</taxon>
        <taxon>Heterobranchia</taxon>
        <taxon>Euthyneura</taxon>
        <taxon>Panpulmonata</taxon>
        <taxon>Hygrophila</taxon>
        <taxon>Lymnaeoidea</taxon>
        <taxon>Planorbidae</taxon>
        <taxon>Biomphalaria</taxon>
    </lineage>
</organism>
<dbReference type="Gene3D" id="2.40.50.90">
    <property type="match status" value="3"/>
</dbReference>
<dbReference type="Pfam" id="PF00567">
    <property type="entry name" value="TUDOR"/>
    <property type="match status" value="3"/>
</dbReference>
<keyword evidence="9" id="KW-0744">Spermatogenesis</keyword>
<evidence type="ECO:0000256" key="2">
    <source>
        <dbReference type="ARBA" id="ARBA00022473"/>
    </source>
</evidence>
<dbReference type="SUPFAM" id="SSF48371">
    <property type="entry name" value="ARM repeat"/>
    <property type="match status" value="1"/>
</dbReference>
<proteinExistence type="predicted"/>
<dbReference type="GO" id="GO:0016787">
    <property type="term" value="F:hydrolase activity"/>
    <property type="evidence" value="ECO:0007669"/>
    <property type="project" value="UniProtKB-KW"/>
</dbReference>
<dbReference type="PANTHER" id="PTHR22655:SF2">
    <property type="entry name" value="ATP-DEPENDENT RNA HELICASE TDRD12-RELATED"/>
    <property type="match status" value="1"/>
</dbReference>
<dbReference type="GO" id="GO:0003724">
    <property type="term" value="F:RNA helicase activity"/>
    <property type="evidence" value="ECO:0007669"/>
    <property type="project" value="UniProtKB-EC"/>
</dbReference>
<feature type="domain" description="Helicase ATP-binding" evidence="17">
    <location>
        <begin position="705"/>
        <end position="863"/>
    </location>
</feature>
<feature type="compositionally biased region" description="Low complexity" evidence="14">
    <location>
        <begin position="556"/>
        <end position="568"/>
    </location>
</feature>
<evidence type="ECO:0000259" key="17">
    <source>
        <dbReference type="PROSITE" id="PS51192"/>
    </source>
</evidence>
<dbReference type="Proteomes" id="UP001165740">
    <property type="component" value="Chromosome 7"/>
</dbReference>
<dbReference type="SUPFAM" id="SSF49764">
    <property type="entry name" value="HSP20-like chaperones"/>
    <property type="match status" value="1"/>
</dbReference>
<dbReference type="InterPro" id="IPR007052">
    <property type="entry name" value="CS_dom"/>
</dbReference>
<feature type="zinc finger region" description="C3H1-type" evidence="13">
    <location>
        <begin position="1097"/>
        <end position="1125"/>
    </location>
</feature>
<feature type="compositionally biased region" description="Basic and acidic residues" evidence="14">
    <location>
        <begin position="2088"/>
        <end position="2099"/>
    </location>
</feature>
<keyword evidence="13" id="KW-0862">Zinc</keyword>
<keyword evidence="4" id="KW-0547">Nucleotide-binding</keyword>
<evidence type="ECO:0000256" key="11">
    <source>
        <dbReference type="ARBA" id="ARBA00023254"/>
    </source>
</evidence>
<keyword evidence="6" id="KW-0378">Hydrolase</keyword>
<dbReference type="GO" id="GO:0008270">
    <property type="term" value="F:zinc ion binding"/>
    <property type="evidence" value="ECO:0007669"/>
    <property type="project" value="UniProtKB-KW"/>
</dbReference>
<dbReference type="SUPFAM" id="SSF63748">
    <property type="entry name" value="Tudor/PWWP/MBT"/>
    <property type="match status" value="3"/>
</dbReference>
<gene>
    <name evidence="21" type="primary">LOC106072324</name>
</gene>
<dbReference type="EC" id="3.6.4.13" evidence="1"/>
<dbReference type="GO" id="GO:0042078">
    <property type="term" value="P:germ-line stem cell division"/>
    <property type="evidence" value="ECO:0007669"/>
    <property type="project" value="TreeGrafter"/>
</dbReference>
<name>A0A9W3AU31_BIOGL</name>
<keyword evidence="8" id="KW-0067">ATP-binding</keyword>
<dbReference type="SMART" id="SM00333">
    <property type="entry name" value="TUDOR"/>
    <property type="match status" value="3"/>
</dbReference>
<dbReference type="GeneID" id="106072324"/>
<dbReference type="InterPro" id="IPR001650">
    <property type="entry name" value="Helicase_C-like"/>
</dbReference>
<evidence type="ECO:0000259" key="19">
    <source>
        <dbReference type="PROSITE" id="PS51203"/>
    </source>
</evidence>
<dbReference type="InterPro" id="IPR027417">
    <property type="entry name" value="P-loop_NTPase"/>
</dbReference>
<evidence type="ECO:0000256" key="10">
    <source>
        <dbReference type="ARBA" id="ARBA00023158"/>
    </source>
</evidence>
<dbReference type="PROSITE" id="PS51194">
    <property type="entry name" value="HELICASE_CTER"/>
    <property type="match status" value="1"/>
</dbReference>
<evidence type="ECO:0000256" key="1">
    <source>
        <dbReference type="ARBA" id="ARBA00012552"/>
    </source>
</evidence>
<dbReference type="PANTHER" id="PTHR22655">
    <property type="entry name" value="ATP-DEPENDENT RNA HELICASE TDRD12-RELATED"/>
    <property type="match status" value="1"/>
</dbReference>
<feature type="domain" description="CS" evidence="19">
    <location>
        <begin position="1931"/>
        <end position="2017"/>
    </location>
</feature>
<evidence type="ECO:0000259" key="18">
    <source>
        <dbReference type="PROSITE" id="PS51194"/>
    </source>
</evidence>
<keyword evidence="3" id="KW-0677">Repeat</keyword>
<feature type="compositionally biased region" description="Polar residues" evidence="14">
    <location>
        <begin position="469"/>
        <end position="489"/>
    </location>
</feature>
<evidence type="ECO:0000256" key="8">
    <source>
        <dbReference type="ARBA" id="ARBA00022840"/>
    </source>
</evidence>
<dbReference type="Gene3D" id="3.40.50.300">
    <property type="entry name" value="P-loop containing nucleotide triphosphate hydrolases"/>
    <property type="match status" value="2"/>
</dbReference>
<feature type="domain" description="Tudor" evidence="16">
    <location>
        <begin position="1204"/>
        <end position="1266"/>
    </location>
</feature>
<dbReference type="GO" id="GO:0007283">
    <property type="term" value="P:spermatogenesis"/>
    <property type="evidence" value="ECO:0007669"/>
    <property type="project" value="UniProtKB-KW"/>
</dbReference>